<dbReference type="EMBL" id="BDOQ01000008">
    <property type="protein sequence ID" value="GBG14530.1"/>
    <property type="molecule type" value="Genomic_DNA"/>
</dbReference>
<dbReference type="Proteomes" id="UP000245081">
    <property type="component" value="Unassembled WGS sequence"/>
</dbReference>
<comment type="caution">
    <text evidence="1">The sequence shown here is derived from an EMBL/GenBank/DDBJ whole genome shotgun (WGS) entry which is preliminary data.</text>
</comment>
<organism evidence="1 2">
    <name type="scientific">Novimethylophilus kurashikiensis</name>
    <dbReference type="NCBI Taxonomy" id="1825523"/>
    <lineage>
        <taxon>Bacteria</taxon>
        <taxon>Pseudomonadati</taxon>
        <taxon>Pseudomonadota</taxon>
        <taxon>Betaproteobacteria</taxon>
        <taxon>Nitrosomonadales</taxon>
        <taxon>Methylophilaceae</taxon>
        <taxon>Novimethylophilus</taxon>
    </lineage>
</organism>
<keyword evidence="2" id="KW-1185">Reference proteome</keyword>
<sequence length="260" mass="29114">MNRTEFEQLKSMMGPSEILVEHLNNKTPRTLLVGTLLDSNGKLEKALHIYLTTRGTIARLTYAADTMDSVFDSYSESTSILAKNCIPSKISTVASDFEFCSLMAKAVGHLPISEFAAEVMPQIEESMKLNNGYATATAIGFIKTHPQFLKLTNVTWNYTADDFGLGQKLRSQELVDRLNGLVAAEIERAFPSNRVPDDKTDYEMELQYIHQKVGAFVARYFEIDSWGMPASHAEKLVAAVRQNYFSRKRGVINLRDTLSA</sequence>
<dbReference type="RefSeq" id="WP_109015719.1">
    <property type="nucleotide sequence ID" value="NZ_BDOQ01000008.1"/>
</dbReference>
<evidence type="ECO:0000313" key="1">
    <source>
        <dbReference type="EMBL" id="GBG14530.1"/>
    </source>
</evidence>
<evidence type="ECO:0000313" key="2">
    <source>
        <dbReference type="Proteomes" id="UP000245081"/>
    </source>
</evidence>
<dbReference type="AlphaFoldDB" id="A0A2R5F8F4"/>
<reference evidence="1 2" key="1">
    <citation type="journal article" date="2018" name="Environ. Microbiol.">
        <title>Isolation and genomic characterization of Novimethylophilus kurashikiensis gen. nov. sp. nov., a new lanthanide-dependent methylotrophic species of Methylophilaceae.</title>
        <authorList>
            <person name="Lv H."/>
            <person name="Sahin N."/>
            <person name="Tani A."/>
        </authorList>
    </citation>
    <scope>NUCLEOTIDE SEQUENCE [LARGE SCALE GENOMIC DNA]</scope>
    <source>
        <strain evidence="1 2">La2-4</strain>
    </source>
</reference>
<gene>
    <name evidence="1" type="ORF">NMK_2129</name>
</gene>
<proteinExistence type="predicted"/>
<name>A0A2R5F8F4_9PROT</name>
<accession>A0A2R5F8F4</accession>
<protein>
    <submittedName>
        <fullName evidence="1">Flavohemoprotein</fullName>
    </submittedName>
</protein>